<dbReference type="GO" id="GO:0008408">
    <property type="term" value="F:3'-5' exonuclease activity"/>
    <property type="evidence" value="ECO:0007669"/>
    <property type="project" value="InterPro"/>
</dbReference>
<keyword evidence="3" id="KW-1185">Reference proteome</keyword>
<proteinExistence type="predicted"/>
<organism evidence="2 3">
    <name type="scientific">Candidatus Providencia siddallii</name>
    <dbReference type="NCBI Taxonomy" id="1715285"/>
    <lineage>
        <taxon>Bacteria</taxon>
        <taxon>Pseudomonadati</taxon>
        <taxon>Pseudomonadota</taxon>
        <taxon>Gammaproteobacteria</taxon>
        <taxon>Enterobacterales</taxon>
        <taxon>Morganellaceae</taxon>
        <taxon>Providencia</taxon>
    </lineage>
</organism>
<accession>A0A0M6W797</accession>
<dbReference type="GO" id="GO:0003887">
    <property type="term" value="F:DNA-directed DNA polymerase activity"/>
    <property type="evidence" value="ECO:0007669"/>
    <property type="project" value="UniProtKB-KW"/>
</dbReference>
<dbReference type="AlphaFoldDB" id="A0A0M6W797"/>
<dbReference type="Pfam" id="PF03603">
    <property type="entry name" value="DNA_III_psi"/>
    <property type="match status" value="1"/>
</dbReference>
<dbReference type="EMBL" id="CVRF01000002">
    <property type="protein sequence ID" value="CRK85759.1"/>
    <property type="molecule type" value="Genomic_DNA"/>
</dbReference>
<keyword evidence="1 2" id="KW-0808">Transferase</keyword>
<dbReference type="InterPro" id="IPR004615">
    <property type="entry name" value="DNA_pol_III_psi"/>
</dbReference>
<gene>
    <name evidence="2" type="primary">holD</name>
    <name evidence="2" type="ORF">SOFFGTOCOR_0337</name>
</gene>
<evidence type="ECO:0000313" key="3">
    <source>
        <dbReference type="Proteomes" id="UP000242301"/>
    </source>
</evidence>
<evidence type="ECO:0000256" key="1">
    <source>
        <dbReference type="PIRNR" id="PIRNR029225"/>
    </source>
</evidence>
<dbReference type="Gene3D" id="3.40.50.10220">
    <property type="entry name" value="DNA polymerase III, psi subunit"/>
    <property type="match status" value="1"/>
</dbReference>
<keyword evidence="1" id="KW-0239">DNA-directed DNA polymerase</keyword>
<dbReference type="Proteomes" id="UP000242301">
    <property type="component" value="Unassembled WGS sequence"/>
</dbReference>
<protein>
    <recommendedName>
        <fullName evidence="1">DNA polymerase III subunit psi</fullName>
    </recommendedName>
</protein>
<dbReference type="STRING" id="1715285.SOFFGTOCOR_0337"/>
<keyword evidence="1" id="KW-0235">DNA replication</keyword>
<name>A0A0M6W797_9GAMM</name>
<sequence>MYDQRDVFLNKLGITQWVVRDFTTLFGEFIINISNTTKLIVITNENINFFIELLKDVFLLLNICYSNVIYIKSEQIKFIQKPIKIPCWVLGSNIDIKNINIMLISPSLSELSLNNFAKKELLRQICENCVF</sequence>
<evidence type="ECO:0000313" key="2">
    <source>
        <dbReference type="EMBL" id="CRK85759.1"/>
    </source>
</evidence>
<comment type="function">
    <text evidence="1">Part of the beta sliding clamp loading complex, which hydrolyzes ATP to load the beta clamp onto primed DNA to form the DNA replication pre-initiation complex. DNA polymerase III is a complex, multichain enzyme responsible for most of the replicative synthesis in bacteria. This DNA polymerase also exhibits 3' to 5' exonuclease activity.</text>
</comment>
<dbReference type="PIRSF" id="PIRSF029225">
    <property type="entry name" value="DNA_pol_III_psi"/>
    <property type="match status" value="1"/>
</dbReference>
<dbReference type="GO" id="GO:0006260">
    <property type="term" value="P:DNA replication"/>
    <property type="evidence" value="ECO:0007669"/>
    <property type="project" value="UniProtKB-KW"/>
</dbReference>
<keyword evidence="1 2" id="KW-0548">Nucleotidyltransferase</keyword>
<reference evidence="3" key="1">
    <citation type="submission" date="2015-05" db="EMBL/GenBank/DDBJ databases">
        <authorList>
            <person name="Manzano-Marin A."/>
        </authorList>
    </citation>
    <scope>NUCLEOTIDE SEQUENCE [LARGE SCALE GENOMIC DNA]</scope>
    <source>
        <strain evidence="3">officinalis</strain>
    </source>
</reference>
<dbReference type="InterPro" id="IPR036654">
    <property type="entry name" value="DNA_pol_III_psi_sf"/>
</dbReference>
<dbReference type="SUPFAM" id="SSF102220">
    <property type="entry name" value="DNA polymerase III psi subunit"/>
    <property type="match status" value="1"/>
</dbReference>